<reference evidence="1" key="1">
    <citation type="submission" date="2025-08" db="UniProtKB">
        <authorList>
            <consortium name="RefSeq"/>
        </authorList>
    </citation>
    <scope>IDENTIFICATION</scope>
</reference>
<proteinExistence type="predicted"/>
<dbReference type="OrthoDB" id="1304355at2759"/>
<name>A0A1S4C3L9_TOBAC</name>
<organism evidence="1">
    <name type="scientific">Nicotiana tabacum</name>
    <name type="common">Common tobacco</name>
    <dbReference type="NCBI Taxonomy" id="4097"/>
    <lineage>
        <taxon>Eukaryota</taxon>
        <taxon>Viridiplantae</taxon>
        <taxon>Streptophyta</taxon>
        <taxon>Embryophyta</taxon>
        <taxon>Tracheophyta</taxon>
        <taxon>Spermatophyta</taxon>
        <taxon>Magnoliopsida</taxon>
        <taxon>eudicotyledons</taxon>
        <taxon>Gunneridae</taxon>
        <taxon>Pentapetalae</taxon>
        <taxon>asterids</taxon>
        <taxon>lamiids</taxon>
        <taxon>Solanales</taxon>
        <taxon>Solanaceae</taxon>
        <taxon>Nicotianoideae</taxon>
        <taxon>Nicotianeae</taxon>
        <taxon>Nicotiana</taxon>
    </lineage>
</organism>
<gene>
    <name evidence="1" type="primary">LOC107814711</name>
</gene>
<sequence>MDLQIIVRGENVRNPLPYSIHISQFEWVVHRFTIVESIPKNNEKEALLPPSSRLSTISLLNVEQQPCGVEFDLLAVVANCGAMQYPADQTNRFQEAIVMDNSANYEANKNKQMLIEYTMKSSTELASSVNLVAVDDEILSVSAIAMQTSTAETFYIEGEISLPDHFQ</sequence>
<dbReference type="PaxDb" id="4097-A0A1S4C3L9"/>
<evidence type="ECO:0000313" key="1">
    <source>
        <dbReference type="RefSeq" id="XP_016495648.1"/>
    </source>
</evidence>
<dbReference type="KEGG" id="nta:107814711"/>
<dbReference type="STRING" id="4097.A0A1S4C3L9"/>
<dbReference type="AlphaFoldDB" id="A0A1S4C3L9"/>
<protein>
    <submittedName>
        <fullName evidence="1">Uncharacterized protein</fullName>
    </submittedName>
</protein>
<accession>A0A1S4C3L9</accession>
<dbReference type="RefSeq" id="XP_016495648.1">
    <property type="nucleotide sequence ID" value="XM_016640162.1"/>
</dbReference>